<feature type="transmembrane region" description="Helical" evidence="1">
    <location>
        <begin position="12"/>
        <end position="31"/>
    </location>
</feature>
<evidence type="ECO:0000313" key="3">
    <source>
        <dbReference type="EnsemblMetazoa" id="KAF7495470.1"/>
    </source>
</evidence>
<keyword evidence="4" id="KW-1185">Reference proteome</keyword>
<keyword evidence="1" id="KW-0812">Transmembrane</keyword>
<gene>
    <name evidence="2" type="ORF">SSS_4961</name>
</gene>
<evidence type="ECO:0000256" key="1">
    <source>
        <dbReference type="SAM" id="Phobius"/>
    </source>
</evidence>
<feature type="transmembrane region" description="Helical" evidence="1">
    <location>
        <begin position="235"/>
        <end position="254"/>
    </location>
</feature>
<evidence type="ECO:0000313" key="4">
    <source>
        <dbReference type="Proteomes" id="UP000070412"/>
    </source>
</evidence>
<keyword evidence="1" id="KW-1133">Transmembrane helix</keyword>
<proteinExistence type="predicted"/>
<name>A0A834RGH4_SARSC</name>
<reference evidence="3" key="3">
    <citation type="submission" date="2022-06" db="UniProtKB">
        <authorList>
            <consortium name="EnsemblMetazoa"/>
        </authorList>
    </citation>
    <scope>IDENTIFICATION</scope>
</reference>
<accession>A0A834RGH4</accession>
<evidence type="ECO:0000313" key="2">
    <source>
        <dbReference type="EMBL" id="KAF7495470.1"/>
    </source>
</evidence>
<keyword evidence="1" id="KW-0472">Membrane</keyword>
<protein>
    <submittedName>
        <fullName evidence="2 3">Uncharacterized protein</fullName>
    </submittedName>
</protein>
<organism evidence="2">
    <name type="scientific">Sarcoptes scabiei</name>
    <name type="common">Itch mite</name>
    <name type="synonym">Acarus scabiei</name>
    <dbReference type="NCBI Taxonomy" id="52283"/>
    <lineage>
        <taxon>Eukaryota</taxon>
        <taxon>Metazoa</taxon>
        <taxon>Ecdysozoa</taxon>
        <taxon>Arthropoda</taxon>
        <taxon>Chelicerata</taxon>
        <taxon>Arachnida</taxon>
        <taxon>Acari</taxon>
        <taxon>Acariformes</taxon>
        <taxon>Sarcoptiformes</taxon>
        <taxon>Astigmata</taxon>
        <taxon>Psoroptidia</taxon>
        <taxon>Sarcoptoidea</taxon>
        <taxon>Sarcoptidae</taxon>
        <taxon>Sarcoptinae</taxon>
        <taxon>Sarcoptes</taxon>
    </lineage>
</organism>
<dbReference type="EMBL" id="WVUK01000048">
    <property type="protein sequence ID" value="KAF7495470.1"/>
    <property type="molecule type" value="Genomic_DNA"/>
</dbReference>
<dbReference type="EnsemblMetazoa" id="SSS_4961s_mrna">
    <property type="protein sequence ID" value="KAF7495470.1"/>
    <property type="gene ID" value="SSS_4961"/>
</dbReference>
<dbReference type="Proteomes" id="UP000070412">
    <property type="component" value="Unassembled WGS sequence"/>
</dbReference>
<reference evidence="4" key="1">
    <citation type="journal article" date="2020" name="PLoS Negl. Trop. Dis.">
        <title>High-quality nuclear genome for Sarcoptes scabiei-A critical resource for a neglected parasite.</title>
        <authorList>
            <person name="Korhonen P.K."/>
            <person name="Gasser R.B."/>
            <person name="Ma G."/>
            <person name="Wang T."/>
            <person name="Stroehlein A.J."/>
            <person name="Young N.D."/>
            <person name="Ang C.S."/>
            <person name="Fernando D.D."/>
            <person name="Lu H.C."/>
            <person name="Taylor S."/>
            <person name="Reynolds S.L."/>
            <person name="Mofiz E."/>
            <person name="Najaraj S.H."/>
            <person name="Gowda H."/>
            <person name="Madugundu A."/>
            <person name="Renuse S."/>
            <person name="Holt D."/>
            <person name="Pandey A."/>
            <person name="Papenfuss A.T."/>
            <person name="Fischer K."/>
        </authorList>
    </citation>
    <scope>NUCLEOTIDE SEQUENCE [LARGE SCALE GENOMIC DNA]</scope>
</reference>
<sequence length="263" mass="30956">MTVPSKLLSIPSLVRFWLQIFSLLLSIINLYSSFSFVNNDENRFIEMLAHCSNSSKIESLDRRVSNEYRICCSKLLFNECIEKKCGIESNCSEWLVPIGEQVCLPVLKNTQKYCLFNSLNFEGYRMRLYSICQIQIEQKLEQSGQFDLLPNGEIDNVTKRLCCLQHHSCDCYHQRFRMACHKRSLKRAENKDSLCDCSNIGIRSQRKCRKIIERFCERLSSISEKFIENQNVLSFLFYILTITAINYGLFYLICAKYRMWIKN</sequence>
<dbReference type="AlphaFoldDB" id="A0A834RGH4"/>
<reference evidence="2" key="2">
    <citation type="submission" date="2020-01" db="EMBL/GenBank/DDBJ databases">
        <authorList>
            <person name="Korhonen P.K.K."/>
            <person name="Guangxu M.G."/>
            <person name="Wang T.W."/>
            <person name="Stroehlein A.J.S."/>
            <person name="Young N.D."/>
            <person name="Ang C.-S.A."/>
            <person name="Fernando D.W.F."/>
            <person name="Lu H.L."/>
            <person name="Taylor S.T."/>
            <person name="Ehtesham M.E.M."/>
            <person name="Najaraj S.H.N."/>
            <person name="Harsha G.H.G."/>
            <person name="Madugundu A.M."/>
            <person name="Renuse S.R."/>
            <person name="Holt D.H."/>
            <person name="Pandey A.P."/>
            <person name="Papenfuss A.P."/>
            <person name="Gasser R.B.G."/>
            <person name="Fischer K.F."/>
        </authorList>
    </citation>
    <scope>NUCLEOTIDE SEQUENCE</scope>
    <source>
        <strain evidence="2">SSS_KF_BRIS2020</strain>
    </source>
</reference>